<accession>A0ABM6DHF0</accession>
<comment type="similarity">
    <text evidence="7">Belongs to the ABC transporter superfamily. Spermidine/putrescine importer (TC 3.A.1.11.1) family.</text>
</comment>
<dbReference type="InterPro" id="IPR003593">
    <property type="entry name" value="AAA+_ATPase"/>
</dbReference>
<keyword evidence="2 7" id="KW-1003">Cell membrane</keyword>
<evidence type="ECO:0000256" key="3">
    <source>
        <dbReference type="ARBA" id="ARBA00022741"/>
    </source>
</evidence>
<dbReference type="EMBL" id="CP016440">
    <property type="protein sequence ID" value="ANY17214.1"/>
    <property type="molecule type" value="Genomic_DNA"/>
</dbReference>
<dbReference type="SUPFAM" id="SSF50331">
    <property type="entry name" value="MOP-like"/>
    <property type="match status" value="1"/>
</dbReference>
<comment type="catalytic activity">
    <reaction evidence="7">
        <text>ATP + H2O + polyamine-[polyamine-binding protein]Side 1 = ADP + phosphate + polyamineSide 2 + [polyamine-binding protein]Side 1.</text>
        <dbReference type="EC" id="7.6.2.11"/>
    </reaction>
</comment>
<evidence type="ECO:0000256" key="1">
    <source>
        <dbReference type="ARBA" id="ARBA00022448"/>
    </source>
</evidence>
<comment type="subunit">
    <text evidence="7">The complex is composed of two ATP-binding proteins (PotA), two transmembrane proteins (PotB and PotC) and a solute-binding protein (PotD).</text>
</comment>
<dbReference type="PROSITE" id="PS50893">
    <property type="entry name" value="ABC_TRANSPORTER_2"/>
    <property type="match status" value="1"/>
</dbReference>
<protein>
    <recommendedName>
        <fullName evidence="7">Spermidine/putrescine import ATP-binding protein PotA</fullName>
        <ecNumber evidence="7">7.6.2.11</ecNumber>
    </recommendedName>
</protein>
<dbReference type="SMART" id="SM00382">
    <property type="entry name" value="AAA"/>
    <property type="match status" value="1"/>
</dbReference>
<evidence type="ECO:0000313" key="10">
    <source>
        <dbReference type="Proteomes" id="UP000092950"/>
    </source>
</evidence>
<evidence type="ECO:0000256" key="2">
    <source>
        <dbReference type="ARBA" id="ARBA00022475"/>
    </source>
</evidence>
<dbReference type="PANTHER" id="PTHR42781:SF4">
    <property type="entry name" value="SPERMIDINE_PUTRESCINE IMPORT ATP-BINDING PROTEIN POTA"/>
    <property type="match status" value="1"/>
</dbReference>
<reference evidence="9 10" key="1">
    <citation type="submission" date="2016-07" db="EMBL/GenBank/DDBJ databases">
        <title>Complete genome sequences of Bordetella pseudohinzii.</title>
        <authorList>
            <person name="Spilker T."/>
            <person name="Darrah R."/>
            <person name="LiPuma J.J."/>
        </authorList>
    </citation>
    <scope>NUCLEOTIDE SEQUENCE [LARGE SCALE GENOMIC DNA]</scope>
    <source>
        <strain evidence="9 10">HI4681</strain>
    </source>
</reference>
<dbReference type="InterPro" id="IPR008995">
    <property type="entry name" value="Mo/tungstate-bd_C_term_dom"/>
</dbReference>
<dbReference type="Gene3D" id="3.40.50.300">
    <property type="entry name" value="P-loop containing nucleotide triphosphate hydrolases"/>
    <property type="match status" value="1"/>
</dbReference>
<keyword evidence="10" id="KW-1185">Reference proteome</keyword>
<dbReference type="InterPro" id="IPR003439">
    <property type="entry name" value="ABC_transporter-like_ATP-bd"/>
</dbReference>
<keyword evidence="3 7" id="KW-0547">Nucleotide-binding</keyword>
<dbReference type="InterPro" id="IPR050093">
    <property type="entry name" value="ABC_SmlMolc_Importer"/>
</dbReference>
<organism evidence="9 10">
    <name type="scientific">Bordetella pseudohinzii</name>
    <dbReference type="NCBI Taxonomy" id="1331258"/>
    <lineage>
        <taxon>Bacteria</taxon>
        <taxon>Pseudomonadati</taxon>
        <taxon>Pseudomonadota</taxon>
        <taxon>Betaproteobacteria</taxon>
        <taxon>Burkholderiales</taxon>
        <taxon>Alcaligenaceae</taxon>
        <taxon>Bordetella</taxon>
    </lineage>
</organism>
<evidence type="ECO:0000256" key="7">
    <source>
        <dbReference type="RuleBase" id="RU364083"/>
    </source>
</evidence>
<dbReference type="PROSITE" id="PS00211">
    <property type="entry name" value="ABC_TRANSPORTER_1"/>
    <property type="match status" value="1"/>
</dbReference>
<evidence type="ECO:0000313" key="9">
    <source>
        <dbReference type="EMBL" id="ANY17214.1"/>
    </source>
</evidence>
<dbReference type="Pfam" id="PF08402">
    <property type="entry name" value="TOBE_2"/>
    <property type="match status" value="1"/>
</dbReference>
<evidence type="ECO:0000256" key="6">
    <source>
        <dbReference type="ARBA" id="ARBA00023136"/>
    </source>
</evidence>
<proteinExistence type="inferred from homology"/>
<keyword evidence="1 7" id="KW-0813">Transport</keyword>
<dbReference type="Proteomes" id="UP000092950">
    <property type="component" value="Chromosome"/>
</dbReference>
<keyword evidence="4 7" id="KW-0067">ATP-binding</keyword>
<name>A0ABM6DHF0_9BORD</name>
<feature type="domain" description="ABC transporter" evidence="8">
    <location>
        <begin position="23"/>
        <end position="253"/>
    </location>
</feature>
<evidence type="ECO:0000256" key="4">
    <source>
        <dbReference type="ARBA" id="ARBA00022840"/>
    </source>
</evidence>
<keyword evidence="5 7" id="KW-1278">Translocase</keyword>
<evidence type="ECO:0000259" key="8">
    <source>
        <dbReference type="PROSITE" id="PS50893"/>
    </source>
</evidence>
<dbReference type="InterPro" id="IPR017871">
    <property type="entry name" value="ABC_transporter-like_CS"/>
</dbReference>
<dbReference type="SUPFAM" id="SSF52540">
    <property type="entry name" value="P-loop containing nucleoside triphosphate hydrolases"/>
    <property type="match status" value="1"/>
</dbReference>
<dbReference type="Pfam" id="PF00005">
    <property type="entry name" value="ABC_tran"/>
    <property type="match status" value="1"/>
</dbReference>
<dbReference type="Gene3D" id="2.40.50.100">
    <property type="match status" value="1"/>
</dbReference>
<gene>
    <name evidence="7" type="primary">potA</name>
    <name evidence="9" type="ORF">BBN53_15825</name>
</gene>
<dbReference type="InterPro" id="IPR027417">
    <property type="entry name" value="P-loop_NTPase"/>
</dbReference>
<dbReference type="InterPro" id="IPR013611">
    <property type="entry name" value="Transp-assoc_OB_typ2"/>
</dbReference>
<dbReference type="EC" id="7.6.2.11" evidence="7"/>
<dbReference type="NCBIfam" id="TIGR01187">
    <property type="entry name" value="potA"/>
    <property type="match status" value="1"/>
</dbReference>
<dbReference type="PANTHER" id="PTHR42781">
    <property type="entry name" value="SPERMIDINE/PUTRESCINE IMPORT ATP-BINDING PROTEIN POTA"/>
    <property type="match status" value="1"/>
</dbReference>
<dbReference type="InterPro" id="IPR005893">
    <property type="entry name" value="PotA-like"/>
</dbReference>
<evidence type="ECO:0000256" key="5">
    <source>
        <dbReference type="ARBA" id="ARBA00022967"/>
    </source>
</evidence>
<keyword evidence="6 7" id="KW-0472">Membrane</keyword>
<sequence length="382" mass="41406">MDQTPGFAHAPRTRGKQVSDPVLVIDHVEKHFKGFHAVRGVDFTVERGEFLTLLGPSGCGKTTLLRMIAGLEGPTRGRILIDGEDVTKLPPYKRNLGMVFQNLALFPHMTVGDNVAFGLRVRKTDAQAIASIVAKSLELVGLAHLAQRPVHQLSGGQRQRVALARAFAVKPRVLLLDEPLSALDMKLRRQMQVELKQLQRQVGTTFIFVTHDQEEALSMSDRIAVMSEGRVEQLDSAAAIYGKPRTLFVAQFVGDNNVLSADLDMIEGQPALRFASLGLTKRPPGLAGMTTRKSVHVAVRPESIRLLAAATSHGPGIGTIDNLVYSGSSTRLSLRIGEQELLAMVPADAPELASYKPGGHVRVDWTDSACAILQQAEHGGSQ</sequence>
<comment type="function">
    <text evidence="7">Part of the ABC transporter complex PotABCD involved in spermidine/putrescine import. Responsible for energy coupling to the transport system.</text>
</comment>